<organism evidence="1 2">
    <name type="scientific">Helicobacter marmotae</name>
    <dbReference type="NCBI Taxonomy" id="152490"/>
    <lineage>
        <taxon>Bacteria</taxon>
        <taxon>Pseudomonadati</taxon>
        <taxon>Campylobacterota</taxon>
        <taxon>Epsilonproteobacteria</taxon>
        <taxon>Campylobacterales</taxon>
        <taxon>Helicobacteraceae</taxon>
        <taxon>Helicobacter</taxon>
    </lineage>
</organism>
<keyword evidence="2" id="KW-1185">Reference proteome</keyword>
<evidence type="ECO:0008006" key="3">
    <source>
        <dbReference type="Google" id="ProtNLM"/>
    </source>
</evidence>
<dbReference type="OrthoDB" id="5327074at2"/>
<proteinExistence type="predicted"/>
<dbReference type="RefSeq" id="WP_104700464.1">
    <property type="nucleotide sequence ID" value="NZ_FZPP01000033.1"/>
</dbReference>
<accession>A0A3D8I261</accession>
<comment type="caution">
    <text evidence="1">The sequence shown here is derived from an EMBL/GenBank/DDBJ whole genome shotgun (WGS) entry which is preliminary data.</text>
</comment>
<dbReference type="EMBL" id="NXLR01000017">
    <property type="protein sequence ID" value="RDU59175.1"/>
    <property type="molecule type" value="Genomic_DNA"/>
</dbReference>
<reference evidence="1 2" key="1">
    <citation type="submission" date="2018-04" db="EMBL/GenBank/DDBJ databases">
        <title>Novel Campyloabacter and Helicobacter Species and Strains.</title>
        <authorList>
            <person name="Mannion A.J."/>
            <person name="Shen Z."/>
            <person name="Fox J.G."/>
        </authorList>
    </citation>
    <scope>NUCLEOTIDE SEQUENCE [LARGE SCALE GENOMIC DNA]</scope>
    <source>
        <strain evidence="1 2">MIT 98-6070</strain>
    </source>
</reference>
<gene>
    <name evidence="1" type="ORF">CQA63_07810</name>
</gene>
<evidence type="ECO:0000313" key="1">
    <source>
        <dbReference type="EMBL" id="RDU59175.1"/>
    </source>
</evidence>
<sequence length="128" mass="14951">MKKIVWLICTFIGILFARGELIQIMQDMEYAINLMQKGFLYDKKTWVDEGIKEFKALSRQLQHIDPRVYLEGPQRRDANVVSGIAMRNRENIEVLERFLNQDQKVKSIDAFGQILTGCMSCHLLSRGW</sequence>
<name>A0A3D8I261_9HELI</name>
<evidence type="ECO:0000313" key="2">
    <source>
        <dbReference type="Proteomes" id="UP000256599"/>
    </source>
</evidence>
<dbReference type="Proteomes" id="UP000256599">
    <property type="component" value="Unassembled WGS sequence"/>
</dbReference>
<dbReference type="AlphaFoldDB" id="A0A3D8I261"/>
<protein>
    <recommendedName>
        <fullName evidence="3">Cytochrome C</fullName>
    </recommendedName>
</protein>